<evidence type="ECO:0000256" key="11">
    <source>
        <dbReference type="ARBA" id="ARBA00038868"/>
    </source>
</evidence>
<dbReference type="EMBL" id="CVRI01000054">
    <property type="protein sequence ID" value="CRL00489.1"/>
    <property type="molecule type" value="Genomic_DNA"/>
</dbReference>
<keyword evidence="4 13" id="KW-0732">Signal</keyword>
<dbReference type="PROSITE" id="PS00134">
    <property type="entry name" value="TRYPSIN_HIS"/>
    <property type="match status" value="1"/>
</dbReference>
<evidence type="ECO:0000259" key="14">
    <source>
        <dbReference type="PROSITE" id="PS50240"/>
    </source>
</evidence>
<keyword evidence="2" id="KW-0964">Secreted</keyword>
<dbReference type="OrthoDB" id="10059102at2759"/>
<evidence type="ECO:0000313" key="15">
    <source>
        <dbReference type="EMBL" id="CRL00489.1"/>
    </source>
</evidence>
<dbReference type="GO" id="GO:0006508">
    <property type="term" value="P:proteolysis"/>
    <property type="evidence" value="ECO:0007669"/>
    <property type="project" value="UniProtKB-KW"/>
</dbReference>
<accession>A0A1J1IPR0</accession>
<dbReference type="GO" id="GO:0007586">
    <property type="term" value="P:digestion"/>
    <property type="evidence" value="ECO:0007669"/>
    <property type="project" value="UniProtKB-KW"/>
</dbReference>
<evidence type="ECO:0000256" key="7">
    <source>
        <dbReference type="ARBA" id="ARBA00022825"/>
    </source>
</evidence>
<name>A0A1J1IPR0_9DIPT</name>
<comment type="subcellular location">
    <subcellularLocation>
        <location evidence="1">Secreted</location>
    </subcellularLocation>
</comment>
<proteinExistence type="inferred from homology"/>
<keyword evidence="5" id="KW-0222">Digestion</keyword>
<dbReference type="InterPro" id="IPR043504">
    <property type="entry name" value="Peptidase_S1_PA_chymotrypsin"/>
</dbReference>
<keyword evidence="7 12" id="KW-0720">Serine protease</keyword>
<evidence type="ECO:0000256" key="9">
    <source>
        <dbReference type="ARBA" id="ARBA00023157"/>
    </source>
</evidence>
<organism evidence="15 16">
    <name type="scientific">Clunio marinus</name>
    <dbReference type="NCBI Taxonomy" id="568069"/>
    <lineage>
        <taxon>Eukaryota</taxon>
        <taxon>Metazoa</taxon>
        <taxon>Ecdysozoa</taxon>
        <taxon>Arthropoda</taxon>
        <taxon>Hexapoda</taxon>
        <taxon>Insecta</taxon>
        <taxon>Pterygota</taxon>
        <taxon>Neoptera</taxon>
        <taxon>Endopterygota</taxon>
        <taxon>Diptera</taxon>
        <taxon>Nematocera</taxon>
        <taxon>Chironomoidea</taxon>
        <taxon>Chironomidae</taxon>
        <taxon>Clunio</taxon>
    </lineage>
</organism>
<evidence type="ECO:0000256" key="5">
    <source>
        <dbReference type="ARBA" id="ARBA00022757"/>
    </source>
</evidence>
<dbReference type="PROSITE" id="PS50240">
    <property type="entry name" value="TRYPSIN_DOM"/>
    <property type="match status" value="1"/>
</dbReference>
<dbReference type="FunFam" id="2.40.10.10:FF:000077">
    <property type="entry name" value="Predicted protein"/>
    <property type="match status" value="1"/>
</dbReference>
<dbReference type="InterPro" id="IPR018114">
    <property type="entry name" value="TRYPSIN_HIS"/>
</dbReference>
<evidence type="ECO:0000313" key="16">
    <source>
        <dbReference type="Proteomes" id="UP000183832"/>
    </source>
</evidence>
<keyword evidence="3 12" id="KW-0645">Protease</keyword>
<gene>
    <name evidence="15" type="primary">similar to Trypsin-3</name>
    <name evidence="15" type="ORF">CLUMA_CG013750</name>
</gene>
<keyword evidence="6 12" id="KW-0378">Hydrolase</keyword>
<evidence type="ECO:0000256" key="1">
    <source>
        <dbReference type="ARBA" id="ARBA00004613"/>
    </source>
</evidence>
<evidence type="ECO:0000256" key="4">
    <source>
        <dbReference type="ARBA" id="ARBA00022729"/>
    </source>
</evidence>
<evidence type="ECO:0000256" key="10">
    <source>
        <dbReference type="ARBA" id="ARBA00024195"/>
    </source>
</evidence>
<dbReference type="PROSITE" id="PS00135">
    <property type="entry name" value="TRYPSIN_SER"/>
    <property type="match status" value="1"/>
</dbReference>
<protein>
    <recommendedName>
        <fullName evidence="11">trypsin</fullName>
        <ecNumber evidence="11">3.4.21.4</ecNumber>
    </recommendedName>
</protein>
<dbReference type="GO" id="GO:0004252">
    <property type="term" value="F:serine-type endopeptidase activity"/>
    <property type="evidence" value="ECO:0007669"/>
    <property type="project" value="UniProtKB-EC"/>
</dbReference>
<keyword evidence="9" id="KW-1015">Disulfide bond</keyword>
<evidence type="ECO:0000256" key="3">
    <source>
        <dbReference type="ARBA" id="ARBA00022670"/>
    </source>
</evidence>
<dbReference type="Gene3D" id="2.40.10.10">
    <property type="entry name" value="Trypsin-like serine proteases"/>
    <property type="match status" value="1"/>
</dbReference>
<evidence type="ECO:0000256" key="13">
    <source>
        <dbReference type="SAM" id="SignalP"/>
    </source>
</evidence>
<dbReference type="CDD" id="cd00190">
    <property type="entry name" value="Tryp_SPc"/>
    <property type="match status" value="1"/>
</dbReference>
<dbReference type="SMART" id="SM00020">
    <property type="entry name" value="Tryp_SPc"/>
    <property type="match status" value="1"/>
</dbReference>
<dbReference type="InterPro" id="IPR050430">
    <property type="entry name" value="Peptidase_S1"/>
</dbReference>
<dbReference type="InterPro" id="IPR001254">
    <property type="entry name" value="Trypsin_dom"/>
</dbReference>
<dbReference type="InterPro" id="IPR009003">
    <property type="entry name" value="Peptidase_S1_PA"/>
</dbReference>
<dbReference type="Pfam" id="PF00089">
    <property type="entry name" value="Trypsin"/>
    <property type="match status" value="1"/>
</dbReference>
<dbReference type="STRING" id="568069.A0A1J1IPR0"/>
<feature type="chain" id="PRO_5013357576" description="trypsin" evidence="13">
    <location>
        <begin position="23"/>
        <end position="257"/>
    </location>
</feature>
<keyword evidence="16" id="KW-1185">Reference proteome</keyword>
<dbReference type="InterPro" id="IPR033116">
    <property type="entry name" value="TRYPSIN_SER"/>
</dbReference>
<feature type="signal peptide" evidence="13">
    <location>
        <begin position="1"/>
        <end position="22"/>
    </location>
</feature>
<dbReference type="AlphaFoldDB" id="A0A1J1IPR0"/>
<dbReference type="SUPFAM" id="SSF50494">
    <property type="entry name" value="Trypsin-like serine proteases"/>
    <property type="match status" value="1"/>
</dbReference>
<feature type="domain" description="Peptidase S1" evidence="14">
    <location>
        <begin position="27"/>
        <end position="256"/>
    </location>
</feature>
<evidence type="ECO:0000256" key="6">
    <source>
        <dbReference type="ARBA" id="ARBA00022801"/>
    </source>
</evidence>
<keyword evidence="8" id="KW-0865">Zymogen</keyword>
<dbReference type="EC" id="3.4.21.4" evidence="11"/>
<dbReference type="PANTHER" id="PTHR24276">
    <property type="entry name" value="POLYSERASE-RELATED"/>
    <property type="match status" value="1"/>
</dbReference>
<evidence type="ECO:0000256" key="8">
    <source>
        <dbReference type="ARBA" id="ARBA00023145"/>
    </source>
</evidence>
<dbReference type="GO" id="GO:0005576">
    <property type="term" value="C:extracellular region"/>
    <property type="evidence" value="ECO:0007669"/>
    <property type="project" value="UniProtKB-SubCell"/>
</dbReference>
<dbReference type="PANTHER" id="PTHR24276:SF91">
    <property type="entry name" value="AT26814P-RELATED"/>
    <property type="match status" value="1"/>
</dbReference>
<reference evidence="15 16" key="1">
    <citation type="submission" date="2015-04" db="EMBL/GenBank/DDBJ databases">
        <authorList>
            <person name="Syromyatnikov M.Y."/>
            <person name="Popov V.N."/>
        </authorList>
    </citation>
    <scope>NUCLEOTIDE SEQUENCE [LARGE SCALE GENOMIC DNA]</scope>
</reference>
<dbReference type="Proteomes" id="UP000183832">
    <property type="component" value="Unassembled WGS sequence"/>
</dbReference>
<dbReference type="InterPro" id="IPR001314">
    <property type="entry name" value="Peptidase_S1A"/>
</dbReference>
<dbReference type="PRINTS" id="PR00722">
    <property type="entry name" value="CHYMOTRYPSIN"/>
</dbReference>
<evidence type="ECO:0000256" key="12">
    <source>
        <dbReference type="RuleBase" id="RU363034"/>
    </source>
</evidence>
<sequence>MKKFLLQQAVIIVSLMINFTRAHRFGIIGGAATDIESFPFAAAFLVDNKFKCGSSIISENCALTAAHCVQDLDSPARVQLRVGSTFKNEGGQIIQADNIISHPNYDRLKLNMDFAIIKWKTSLQFEDSVDSVELAGASETLADGTECIVCGWGRMRNDTRTSQLRSVSVYKVNQEICQKDYNSTRVKFHIVEGTMICAGVNEGGKDACAGDSGGPLICNSKQFGVVSSGYGCGLPEYPGIYAFVPTIHEWINEHCAQ</sequence>
<evidence type="ECO:0000256" key="2">
    <source>
        <dbReference type="ARBA" id="ARBA00022525"/>
    </source>
</evidence>
<comment type="similarity">
    <text evidence="10">Belongs to the peptidase S1 family. CLIP subfamily.</text>
</comment>